<evidence type="ECO:0000256" key="2">
    <source>
        <dbReference type="ARBA" id="ARBA00022737"/>
    </source>
</evidence>
<dbReference type="SUPFAM" id="SSF64268">
    <property type="entry name" value="PX domain"/>
    <property type="match status" value="1"/>
</dbReference>
<evidence type="ECO:0000256" key="3">
    <source>
        <dbReference type="PROSITE-ProRule" id="PRU00221"/>
    </source>
</evidence>
<dbReference type="AlphaFoldDB" id="A0A2C6KLW9"/>
<dbReference type="SUPFAM" id="SSF50978">
    <property type="entry name" value="WD40 repeat-like"/>
    <property type="match status" value="1"/>
</dbReference>
<dbReference type="Gene3D" id="3.30.1520.10">
    <property type="entry name" value="Phox-like domain"/>
    <property type="match status" value="1"/>
</dbReference>
<name>A0A2C6KLW9_9APIC</name>
<dbReference type="GO" id="GO:0006261">
    <property type="term" value="P:DNA-templated DNA replication"/>
    <property type="evidence" value="ECO:0007669"/>
    <property type="project" value="TreeGrafter"/>
</dbReference>
<feature type="region of interest" description="Disordered" evidence="4">
    <location>
        <begin position="461"/>
        <end position="484"/>
    </location>
</feature>
<evidence type="ECO:0000256" key="4">
    <source>
        <dbReference type="SAM" id="MobiDB-lite"/>
    </source>
</evidence>
<organism evidence="6 7">
    <name type="scientific">Cystoisospora suis</name>
    <dbReference type="NCBI Taxonomy" id="483139"/>
    <lineage>
        <taxon>Eukaryota</taxon>
        <taxon>Sar</taxon>
        <taxon>Alveolata</taxon>
        <taxon>Apicomplexa</taxon>
        <taxon>Conoidasida</taxon>
        <taxon>Coccidia</taxon>
        <taxon>Eucoccidiorida</taxon>
        <taxon>Eimeriorina</taxon>
        <taxon>Sarcocystidae</taxon>
        <taxon>Cystoisospora</taxon>
    </lineage>
</organism>
<accession>A0A2C6KLW9</accession>
<dbReference type="Proteomes" id="UP000221165">
    <property type="component" value="Unassembled WGS sequence"/>
</dbReference>
<dbReference type="PROSITE" id="PS50082">
    <property type="entry name" value="WD_REPEATS_2"/>
    <property type="match status" value="1"/>
</dbReference>
<dbReference type="OrthoDB" id="430293at2759"/>
<dbReference type="PROSITE" id="PS50195">
    <property type="entry name" value="PX"/>
    <property type="match status" value="1"/>
</dbReference>
<evidence type="ECO:0000313" key="7">
    <source>
        <dbReference type="Proteomes" id="UP000221165"/>
    </source>
</evidence>
<evidence type="ECO:0000256" key="1">
    <source>
        <dbReference type="ARBA" id="ARBA00022574"/>
    </source>
</evidence>
<dbReference type="Pfam" id="PF00400">
    <property type="entry name" value="WD40"/>
    <property type="match status" value="1"/>
</dbReference>
<dbReference type="SMART" id="SM00320">
    <property type="entry name" value="WD40"/>
    <property type="match status" value="5"/>
</dbReference>
<dbReference type="RefSeq" id="XP_067919098.1">
    <property type="nucleotide sequence ID" value="XM_068068928.1"/>
</dbReference>
<sequence>MDISRLKVAVPSYQITEEGGPVAYLVTVEYGKLSWDVWRRYSQFAQLYRDLTRDGHCALPPLPPKTVAGPPQDPRTLADRRHRLQYFLLELLRRPDTRTSPVVLDFLLFAEQASLNIPHLRPSCLCSTGVQRFAVSSIAFSPVNRVVFVSHEDKTGLFRLGRLWSLVEPDEFGMINVWATDANVNSLSLMQSLKTQAKVRCLLLDEATNQLFAGHDDGKVAVYLFDTEELKIEKVKELDLHTAAVMHLVSGKSKQKRLLSLGFDGAIRVVEIGNHQVLSGGRLTKRLGSGVHLTVGHFDDESDTAYLGTSGGQVLVYGVKNNPPTFVQGLTVHPVYPVEALCMDKMYLFVGHGEYVSVISIEQRRAEQKFSKVAILTLRDSPSPVLSMAYDSLEKRLFVGYDPAIAWWSIDSGQPLCVWEAHGGGVHHLAFTDRADIIISGGDSGNTKVWRLPPAKDLQLWQPASTDDDSPKEPRLDHLGPTGERAGFVEDEEESDAAPVLHAAHPGILRSQSSERSFDIHGLGPKSGESLFSSGNQAKGTSKATSVNGFWECSGAIPDDGQKQGNAEKTSGEPTSRPRAPSLTKEKLPTPFGPKSEDDDEELDDIRSAFT</sequence>
<comment type="caution">
    <text evidence="6">The sequence shown here is derived from an EMBL/GenBank/DDBJ whole genome shotgun (WGS) entry which is preliminary data.</text>
</comment>
<dbReference type="InterPro" id="IPR036322">
    <property type="entry name" value="WD40_repeat_dom_sf"/>
</dbReference>
<gene>
    <name evidence="6" type="ORF">CSUI_008804</name>
</gene>
<dbReference type="GO" id="GO:0005656">
    <property type="term" value="C:nuclear pre-replicative complex"/>
    <property type="evidence" value="ECO:0007669"/>
    <property type="project" value="TreeGrafter"/>
</dbReference>
<dbReference type="GO" id="GO:0120330">
    <property type="term" value="C:rixosome complex"/>
    <property type="evidence" value="ECO:0007669"/>
    <property type="project" value="TreeGrafter"/>
</dbReference>
<keyword evidence="1 3" id="KW-0853">WD repeat</keyword>
<evidence type="ECO:0000259" key="5">
    <source>
        <dbReference type="PROSITE" id="PS50195"/>
    </source>
</evidence>
<dbReference type="EMBL" id="MIGC01005036">
    <property type="protein sequence ID" value="PHJ17376.1"/>
    <property type="molecule type" value="Genomic_DNA"/>
</dbReference>
<dbReference type="InterPro" id="IPR001680">
    <property type="entry name" value="WD40_rpt"/>
</dbReference>
<keyword evidence="2" id="KW-0677">Repeat</keyword>
<dbReference type="SMART" id="SM00312">
    <property type="entry name" value="PX"/>
    <property type="match status" value="1"/>
</dbReference>
<proteinExistence type="predicted"/>
<dbReference type="InterPro" id="IPR015943">
    <property type="entry name" value="WD40/YVTN_repeat-like_dom_sf"/>
</dbReference>
<dbReference type="PANTHER" id="PTHR18763">
    <property type="entry name" value="WD-REPEAT PROTEIN 18"/>
    <property type="match status" value="1"/>
</dbReference>
<dbReference type="VEuPathDB" id="ToxoDB:CSUI_008804"/>
<feature type="region of interest" description="Disordered" evidence="4">
    <location>
        <begin position="552"/>
        <end position="611"/>
    </location>
</feature>
<feature type="domain" description="PX" evidence="5">
    <location>
        <begin position="2"/>
        <end position="114"/>
    </location>
</feature>
<dbReference type="GeneID" id="94432139"/>
<evidence type="ECO:0000313" key="6">
    <source>
        <dbReference type="EMBL" id="PHJ17376.1"/>
    </source>
</evidence>
<dbReference type="CDD" id="cd06093">
    <property type="entry name" value="PX_domain"/>
    <property type="match status" value="1"/>
</dbReference>
<dbReference type="InterPro" id="IPR001683">
    <property type="entry name" value="PX_dom"/>
</dbReference>
<dbReference type="PANTHER" id="PTHR18763:SF0">
    <property type="entry name" value="WD REPEAT-CONTAINING PROTEIN 18"/>
    <property type="match status" value="1"/>
</dbReference>
<dbReference type="Gene3D" id="2.130.10.10">
    <property type="entry name" value="YVTN repeat-like/Quinoprotein amine dehydrogenase"/>
    <property type="match status" value="2"/>
</dbReference>
<dbReference type="GO" id="GO:0006364">
    <property type="term" value="P:rRNA processing"/>
    <property type="evidence" value="ECO:0007669"/>
    <property type="project" value="TreeGrafter"/>
</dbReference>
<feature type="compositionally biased region" description="Polar residues" evidence="4">
    <location>
        <begin position="563"/>
        <end position="574"/>
    </location>
</feature>
<keyword evidence="7" id="KW-1185">Reference proteome</keyword>
<protein>
    <submittedName>
        <fullName evidence="6">Wd g-beta repeat-containing protein</fullName>
    </submittedName>
</protein>
<feature type="repeat" description="WD" evidence="3">
    <location>
        <begin position="419"/>
        <end position="460"/>
    </location>
</feature>
<reference evidence="6 7" key="1">
    <citation type="journal article" date="2017" name="Int. J. Parasitol.">
        <title>The genome of the protozoan parasite Cystoisospora suis and a reverse vaccinology approach to identify vaccine candidates.</title>
        <authorList>
            <person name="Palmieri N."/>
            <person name="Shrestha A."/>
            <person name="Ruttkowski B."/>
            <person name="Beck T."/>
            <person name="Vogl C."/>
            <person name="Tomley F."/>
            <person name="Blake D.P."/>
            <person name="Joachim A."/>
        </authorList>
    </citation>
    <scope>NUCLEOTIDE SEQUENCE [LARGE SCALE GENOMIC DNA]</scope>
    <source>
        <strain evidence="6 7">Wien I</strain>
    </source>
</reference>
<dbReference type="InterPro" id="IPR036871">
    <property type="entry name" value="PX_dom_sf"/>
</dbReference>
<dbReference type="Pfam" id="PF00787">
    <property type="entry name" value="PX"/>
    <property type="match status" value="1"/>
</dbReference>
<dbReference type="InterPro" id="IPR045227">
    <property type="entry name" value="WDR18/Ipi3/RID3"/>
</dbReference>
<dbReference type="GO" id="GO:0035091">
    <property type="term" value="F:phosphatidylinositol binding"/>
    <property type="evidence" value="ECO:0007669"/>
    <property type="project" value="InterPro"/>
</dbReference>
<feature type="compositionally biased region" description="Basic and acidic residues" evidence="4">
    <location>
        <begin position="469"/>
        <end position="478"/>
    </location>
</feature>